<dbReference type="PANTHER" id="PTHR24250">
    <property type="entry name" value="CHYMOTRYPSIN-RELATED"/>
    <property type="match status" value="1"/>
</dbReference>
<comment type="caution">
    <text evidence="4">The sequence shown here is derived from an EMBL/GenBank/DDBJ whole genome shotgun (WGS) entry which is preliminary data.</text>
</comment>
<gene>
    <name evidence="4" type="ORF">GEV33_013956</name>
</gene>
<dbReference type="AlphaFoldDB" id="A0A8J6L5W3"/>
<organism evidence="4 5">
    <name type="scientific">Tenebrio molitor</name>
    <name type="common">Yellow mealworm beetle</name>
    <dbReference type="NCBI Taxonomy" id="7067"/>
    <lineage>
        <taxon>Eukaryota</taxon>
        <taxon>Metazoa</taxon>
        <taxon>Ecdysozoa</taxon>
        <taxon>Arthropoda</taxon>
        <taxon>Hexapoda</taxon>
        <taxon>Insecta</taxon>
        <taxon>Pterygota</taxon>
        <taxon>Neoptera</taxon>
        <taxon>Endopterygota</taxon>
        <taxon>Coleoptera</taxon>
        <taxon>Polyphaga</taxon>
        <taxon>Cucujiformia</taxon>
        <taxon>Tenebrionidae</taxon>
        <taxon>Tenebrio</taxon>
    </lineage>
</organism>
<dbReference type="Pfam" id="PF00089">
    <property type="entry name" value="Trypsin"/>
    <property type="match status" value="1"/>
</dbReference>
<reference evidence="4" key="2">
    <citation type="submission" date="2021-08" db="EMBL/GenBank/DDBJ databases">
        <authorList>
            <person name="Eriksson T."/>
        </authorList>
    </citation>
    <scope>NUCLEOTIDE SEQUENCE</scope>
    <source>
        <strain evidence="4">Stoneville</strain>
        <tissue evidence="4">Whole head</tissue>
    </source>
</reference>
<feature type="signal peptide" evidence="2">
    <location>
        <begin position="1"/>
        <end position="20"/>
    </location>
</feature>
<evidence type="ECO:0000313" key="5">
    <source>
        <dbReference type="Proteomes" id="UP000719412"/>
    </source>
</evidence>
<evidence type="ECO:0000256" key="1">
    <source>
        <dbReference type="ARBA" id="ARBA00023157"/>
    </source>
</evidence>
<evidence type="ECO:0000313" key="4">
    <source>
        <dbReference type="EMBL" id="KAH0808835.1"/>
    </source>
</evidence>
<evidence type="ECO:0000259" key="3">
    <source>
        <dbReference type="PROSITE" id="PS50240"/>
    </source>
</evidence>
<dbReference type="PANTHER" id="PTHR24250:SF27">
    <property type="entry name" value="ELASTASE 2 LIKE"/>
    <property type="match status" value="1"/>
</dbReference>
<dbReference type="PROSITE" id="PS50240">
    <property type="entry name" value="TRYPSIN_DOM"/>
    <property type="match status" value="1"/>
</dbReference>
<sequence>MLNLLKPVVTVLLLVESGHSAAGVLERQSLARAGQFPYVAALVRASNNKLFCTGNIITSQWVLTSSRCLLNKKLGDIRVAVGVVDDRRNHQPMNGVKEIVRHENSSRNHGGVALIQVVRPFVFSRYVAPVKIGTASTNGTQVSVSYARPGRKSRTSLLKFVQIKVTDMPLCKNSEYFICAKNVRGPGTAGRCSSDSGRPLVDYSTGKLVGVDLTSEGACKPAFVPTGYARIDAYADWIKKIVGNLE</sequence>
<protein>
    <recommendedName>
        <fullName evidence="3">Peptidase S1 domain-containing protein</fullName>
    </recommendedName>
</protein>
<feature type="domain" description="Peptidase S1" evidence="3">
    <location>
        <begin position="15"/>
        <end position="243"/>
    </location>
</feature>
<dbReference type="InterPro" id="IPR001254">
    <property type="entry name" value="Trypsin_dom"/>
</dbReference>
<keyword evidence="5" id="KW-1185">Reference proteome</keyword>
<dbReference type="EMBL" id="JABDTM020028495">
    <property type="protein sequence ID" value="KAH0808835.1"/>
    <property type="molecule type" value="Genomic_DNA"/>
</dbReference>
<dbReference type="Gene3D" id="2.40.10.10">
    <property type="entry name" value="Trypsin-like serine proteases"/>
    <property type="match status" value="1"/>
</dbReference>
<accession>A0A8J6L5W3</accession>
<name>A0A8J6L5W3_TENMO</name>
<evidence type="ECO:0000256" key="2">
    <source>
        <dbReference type="SAM" id="SignalP"/>
    </source>
</evidence>
<dbReference type="Proteomes" id="UP000719412">
    <property type="component" value="Unassembled WGS sequence"/>
</dbReference>
<proteinExistence type="predicted"/>
<keyword evidence="1" id="KW-1015">Disulfide bond</keyword>
<dbReference type="SMART" id="SM00020">
    <property type="entry name" value="Tryp_SPc"/>
    <property type="match status" value="1"/>
</dbReference>
<reference evidence="4" key="1">
    <citation type="journal article" date="2020" name="J Insects Food Feed">
        <title>The yellow mealworm (Tenebrio molitor) genome: a resource for the emerging insects as food and feed industry.</title>
        <authorList>
            <person name="Eriksson T."/>
            <person name="Andere A."/>
            <person name="Kelstrup H."/>
            <person name="Emery V."/>
            <person name="Picard C."/>
        </authorList>
    </citation>
    <scope>NUCLEOTIDE SEQUENCE</scope>
    <source>
        <strain evidence="4">Stoneville</strain>
        <tissue evidence="4">Whole head</tissue>
    </source>
</reference>
<dbReference type="GO" id="GO:0006508">
    <property type="term" value="P:proteolysis"/>
    <property type="evidence" value="ECO:0007669"/>
    <property type="project" value="InterPro"/>
</dbReference>
<keyword evidence="2" id="KW-0732">Signal</keyword>
<dbReference type="GO" id="GO:0004252">
    <property type="term" value="F:serine-type endopeptidase activity"/>
    <property type="evidence" value="ECO:0007669"/>
    <property type="project" value="InterPro"/>
</dbReference>
<dbReference type="InterPro" id="IPR043504">
    <property type="entry name" value="Peptidase_S1_PA_chymotrypsin"/>
</dbReference>
<dbReference type="InterPro" id="IPR009003">
    <property type="entry name" value="Peptidase_S1_PA"/>
</dbReference>
<dbReference type="SUPFAM" id="SSF50494">
    <property type="entry name" value="Trypsin-like serine proteases"/>
    <property type="match status" value="1"/>
</dbReference>
<feature type="chain" id="PRO_5035192191" description="Peptidase S1 domain-containing protein" evidence="2">
    <location>
        <begin position="21"/>
        <end position="246"/>
    </location>
</feature>